<keyword evidence="5" id="KW-1185">Reference proteome</keyword>
<evidence type="ECO:0000313" key="5">
    <source>
        <dbReference type="Proteomes" id="UP001195941"/>
    </source>
</evidence>
<feature type="signal peptide" evidence="2">
    <location>
        <begin position="1"/>
        <end position="23"/>
    </location>
</feature>
<protein>
    <submittedName>
        <fullName evidence="4">ChaN family lipoprotein</fullName>
    </submittedName>
</protein>
<sequence>MKKPLLFALTLAAVSVLPGTAPAGPVEDLLRWRDVVILGEVHDNPAHHETQARLARAVAPKALVFEMLSPDQAGRITDDLRADREALADTLDWENSGWPDFSMYYQIMQAAPEAAIYGAGVPRDAARAAFEAGIVESFGADAASYGLDRPLPDDQLEARHDLQRKAHCDALPEDLLPKMVALQRLRDAEIARTTLRALTETGGPVVVITGNGHARTDWAVPAYLKQLQPGLALSSIGQSEDGNDPEGSFDAVIDAPSVDRPDPCAAFR</sequence>
<evidence type="ECO:0000256" key="2">
    <source>
        <dbReference type="SAM" id="SignalP"/>
    </source>
</evidence>
<accession>A0ABS5HPS3</accession>
<organism evidence="4 5">
    <name type="scientific">Thalassovita aquimarina</name>
    <dbReference type="NCBI Taxonomy" id="2785917"/>
    <lineage>
        <taxon>Bacteria</taxon>
        <taxon>Pseudomonadati</taxon>
        <taxon>Pseudomonadota</taxon>
        <taxon>Alphaproteobacteria</taxon>
        <taxon>Rhodobacterales</taxon>
        <taxon>Roseobacteraceae</taxon>
        <taxon>Thalassovita</taxon>
    </lineage>
</organism>
<dbReference type="Gene3D" id="3.40.50.11550">
    <property type="match status" value="2"/>
</dbReference>
<dbReference type="CDD" id="cd14727">
    <property type="entry name" value="ChanN-like"/>
    <property type="match status" value="1"/>
</dbReference>
<evidence type="ECO:0000259" key="3">
    <source>
        <dbReference type="Pfam" id="PF04187"/>
    </source>
</evidence>
<dbReference type="EMBL" id="JADMKU010000005">
    <property type="protein sequence ID" value="MBR9650960.1"/>
    <property type="molecule type" value="Genomic_DNA"/>
</dbReference>
<dbReference type="Pfam" id="PF04187">
    <property type="entry name" value="Cofac_haem_bdg"/>
    <property type="match status" value="1"/>
</dbReference>
<dbReference type="SUPFAM" id="SSF159501">
    <property type="entry name" value="EreA/ChaN-like"/>
    <property type="match status" value="1"/>
</dbReference>
<proteinExistence type="predicted"/>
<comment type="caution">
    <text evidence="4">The sequence shown here is derived from an EMBL/GenBank/DDBJ whole genome shotgun (WGS) entry which is preliminary data.</text>
</comment>
<keyword evidence="4" id="KW-0449">Lipoprotein</keyword>
<evidence type="ECO:0000256" key="1">
    <source>
        <dbReference type="SAM" id="MobiDB-lite"/>
    </source>
</evidence>
<feature type="chain" id="PRO_5045403227" evidence="2">
    <location>
        <begin position="24"/>
        <end position="268"/>
    </location>
</feature>
<gene>
    <name evidence="4" type="ORF">IT775_07480</name>
</gene>
<dbReference type="Proteomes" id="UP001195941">
    <property type="component" value="Unassembled WGS sequence"/>
</dbReference>
<keyword evidence="2" id="KW-0732">Signal</keyword>
<reference evidence="4 5" key="1">
    <citation type="journal article" date="2021" name="Arch. Microbiol.">
        <title>Thalassobius aquimarinus sp. nov., isolated from the Sea of Japan seashore.</title>
        <authorList>
            <person name="Kurilenko V.V."/>
            <person name="Romanenko L.A."/>
            <person name="Chernysheva N.Y."/>
            <person name="Velansky P.V."/>
            <person name="Tekutyeva L.A."/>
            <person name="Isaeva M.P."/>
            <person name="Mikhailov V.V."/>
        </authorList>
    </citation>
    <scope>NUCLEOTIDE SEQUENCE [LARGE SCALE GENOMIC DNA]</scope>
    <source>
        <strain evidence="4 5">KMM 8518</strain>
    </source>
</reference>
<feature type="region of interest" description="Disordered" evidence="1">
    <location>
        <begin position="234"/>
        <end position="268"/>
    </location>
</feature>
<dbReference type="InterPro" id="IPR007314">
    <property type="entry name" value="Cofac_haem-bd_dom"/>
</dbReference>
<feature type="domain" description="Haem-binding uptake Tiki superfamily ChaN" evidence="3">
    <location>
        <begin position="32"/>
        <end position="224"/>
    </location>
</feature>
<name>A0ABS5HPS3_9RHOB</name>
<dbReference type="RefSeq" id="WP_212700476.1">
    <property type="nucleotide sequence ID" value="NZ_JADMKU010000005.1"/>
</dbReference>
<evidence type="ECO:0000313" key="4">
    <source>
        <dbReference type="EMBL" id="MBR9650960.1"/>
    </source>
</evidence>